<dbReference type="PROSITE" id="PS50943">
    <property type="entry name" value="HTH_CROC1"/>
    <property type="match status" value="1"/>
</dbReference>
<dbReference type="CDD" id="cd00093">
    <property type="entry name" value="HTH_XRE"/>
    <property type="match status" value="1"/>
</dbReference>
<dbReference type="EMBL" id="VSSQ01000007">
    <property type="protein sequence ID" value="MPL58640.1"/>
    <property type="molecule type" value="Genomic_DNA"/>
</dbReference>
<dbReference type="InterPro" id="IPR001387">
    <property type="entry name" value="Cro/C1-type_HTH"/>
</dbReference>
<dbReference type="Gene3D" id="1.10.260.40">
    <property type="entry name" value="lambda repressor-like DNA-binding domains"/>
    <property type="match status" value="1"/>
</dbReference>
<organism evidence="2">
    <name type="scientific">bioreactor metagenome</name>
    <dbReference type="NCBI Taxonomy" id="1076179"/>
    <lineage>
        <taxon>unclassified sequences</taxon>
        <taxon>metagenomes</taxon>
        <taxon>ecological metagenomes</taxon>
    </lineage>
</organism>
<feature type="domain" description="HTH cro/C1-type" evidence="1">
    <location>
        <begin position="12"/>
        <end position="61"/>
    </location>
</feature>
<evidence type="ECO:0000259" key="1">
    <source>
        <dbReference type="PROSITE" id="PS50943"/>
    </source>
</evidence>
<reference evidence="2" key="1">
    <citation type="submission" date="2019-08" db="EMBL/GenBank/DDBJ databases">
        <authorList>
            <person name="Kucharzyk K."/>
            <person name="Murdoch R.W."/>
            <person name="Higgins S."/>
            <person name="Loffler F."/>
        </authorList>
    </citation>
    <scope>NUCLEOTIDE SEQUENCE</scope>
</reference>
<comment type="caution">
    <text evidence="2">The sequence shown here is derived from an EMBL/GenBank/DDBJ whole genome shotgun (WGS) entry which is preliminary data.</text>
</comment>
<protein>
    <recommendedName>
        <fullName evidence="1">HTH cro/C1-type domain-containing protein</fullName>
    </recommendedName>
</protein>
<evidence type="ECO:0000313" key="2">
    <source>
        <dbReference type="EMBL" id="MPL58640.1"/>
    </source>
</evidence>
<dbReference type="SUPFAM" id="SSF47413">
    <property type="entry name" value="lambda repressor-like DNA-binding domains"/>
    <property type="match status" value="1"/>
</dbReference>
<dbReference type="Pfam" id="PF13560">
    <property type="entry name" value="HTH_31"/>
    <property type="match status" value="1"/>
</dbReference>
<accession>A0A644SVA8</accession>
<gene>
    <name evidence="2" type="ORF">SDC9_04174</name>
</gene>
<name>A0A644SVA8_9ZZZZ</name>
<dbReference type="GO" id="GO:0003677">
    <property type="term" value="F:DNA binding"/>
    <property type="evidence" value="ECO:0007669"/>
    <property type="project" value="InterPro"/>
</dbReference>
<dbReference type="AlphaFoldDB" id="A0A644SVA8"/>
<dbReference type="InterPro" id="IPR010982">
    <property type="entry name" value="Lambda_DNA-bd_dom_sf"/>
</dbReference>
<proteinExistence type="predicted"/>
<sequence>MQKKCRSIYQVARLYAGYTQESSAELISVSVESMRAYERGATVPPSAIVVRMIEVYSTPWLAYQHLKMSDPVGQRYLPDIDFRDLPTSVLQLQKEIADTNSVSREMIEITCDGQVDKHEENGWVKVHKELRDLIGAALAVIFAPLQKEKPPVLAHRR</sequence>